<name>A0AAX3FP03_9PSED</name>
<feature type="compositionally biased region" description="Basic and acidic residues" evidence="2">
    <location>
        <begin position="256"/>
        <end position="267"/>
    </location>
</feature>
<organism evidence="3 4">
    <name type="scientific">Pseudomonas chlororaphis</name>
    <dbReference type="NCBI Taxonomy" id="587753"/>
    <lineage>
        <taxon>Bacteria</taxon>
        <taxon>Pseudomonadati</taxon>
        <taxon>Pseudomonadota</taxon>
        <taxon>Gammaproteobacteria</taxon>
        <taxon>Pseudomonadales</taxon>
        <taxon>Pseudomonadaceae</taxon>
        <taxon>Pseudomonas</taxon>
    </lineage>
</organism>
<evidence type="ECO:0000313" key="3">
    <source>
        <dbReference type="EMBL" id="VEF72484.1"/>
    </source>
</evidence>
<dbReference type="EMBL" id="LR134334">
    <property type="protein sequence ID" value="VEF72484.1"/>
    <property type="molecule type" value="Genomic_DNA"/>
</dbReference>
<dbReference type="Pfam" id="PF00378">
    <property type="entry name" value="ECH_1"/>
    <property type="match status" value="1"/>
</dbReference>
<evidence type="ECO:0000256" key="1">
    <source>
        <dbReference type="ARBA" id="ARBA00005254"/>
    </source>
</evidence>
<gene>
    <name evidence="3" type="primary">crt_1</name>
    <name evidence="3" type="ORF">NCTC7357_00720</name>
</gene>
<dbReference type="EC" id="4.2.1.-" evidence="3"/>
<dbReference type="GO" id="GO:0016829">
    <property type="term" value="F:lyase activity"/>
    <property type="evidence" value="ECO:0007669"/>
    <property type="project" value="UniProtKB-KW"/>
</dbReference>
<dbReference type="EC" id="4.2.1.55" evidence="3"/>
<dbReference type="RefSeq" id="WP_124324580.1">
    <property type="nucleotide sequence ID" value="NZ_CP118137.1"/>
</dbReference>
<dbReference type="Gene3D" id="3.90.226.10">
    <property type="entry name" value="2-enoyl-CoA Hydratase, Chain A, domain 1"/>
    <property type="match status" value="1"/>
</dbReference>
<keyword evidence="3" id="KW-0456">Lyase</keyword>
<feature type="region of interest" description="Disordered" evidence="2">
    <location>
        <begin position="256"/>
        <end position="277"/>
    </location>
</feature>
<dbReference type="SUPFAM" id="SSF52096">
    <property type="entry name" value="ClpP/crotonase"/>
    <property type="match status" value="1"/>
</dbReference>
<sequence length="277" mass="30380">MAFSEIDYETQGPIRIIRFNRPQKRNCIGPTTHLELIEAWSRFRDDPDALVAIITGAGDQAFCAGGDLKAALDLVPTTPDEIAAHNRGERPGIIGPSRWTDIYKPVIAAVNGVAYAGGLEWACFADMRIAEEHATFGVTCRRWNIGLGDGGTQRLPRIVGMGRALELILTGKVICASEALAIGLVNEVVAKGRSLERALELAHLLCTLPQPAMRSDKEALIRGYGQPLAEGLRIEAECFNRSIHQPETLEGLRRFRERDHPDLRDDVPAQTPGLIKD</sequence>
<dbReference type="InterPro" id="IPR029045">
    <property type="entry name" value="ClpP/crotonase-like_dom_sf"/>
</dbReference>
<dbReference type="PANTHER" id="PTHR43802">
    <property type="entry name" value="ENOYL-COA HYDRATASE"/>
    <property type="match status" value="1"/>
</dbReference>
<evidence type="ECO:0000313" key="4">
    <source>
        <dbReference type="Proteomes" id="UP000277437"/>
    </source>
</evidence>
<protein>
    <submittedName>
        <fullName evidence="3">3-hydroxybutyryl-CoA dehydratase Crt</fullName>
        <ecNumber evidence="3">4.2.1.-</ecNumber>
        <ecNumber evidence="3">4.2.1.55</ecNumber>
    </submittedName>
</protein>
<accession>A0AAX3FP03</accession>
<dbReference type="InterPro" id="IPR001753">
    <property type="entry name" value="Enoyl-CoA_hydra/iso"/>
</dbReference>
<comment type="similarity">
    <text evidence="1">Belongs to the enoyl-CoA hydratase/isomerase family.</text>
</comment>
<dbReference type="CDD" id="cd06558">
    <property type="entry name" value="crotonase-like"/>
    <property type="match status" value="1"/>
</dbReference>
<dbReference type="Proteomes" id="UP000277437">
    <property type="component" value="Chromosome"/>
</dbReference>
<reference evidence="3 4" key="1">
    <citation type="submission" date="2018-12" db="EMBL/GenBank/DDBJ databases">
        <authorList>
            <consortium name="Pathogen Informatics"/>
        </authorList>
    </citation>
    <scope>NUCLEOTIDE SEQUENCE [LARGE SCALE GENOMIC DNA]</scope>
    <source>
        <strain evidence="3 4">NCTC7357</strain>
    </source>
</reference>
<dbReference type="AlphaFoldDB" id="A0AAX3FP03"/>
<proteinExistence type="inferred from homology"/>
<dbReference type="PANTHER" id="PTHR43802:SF1">
    <property type="entry name" value="IP11341P-RELATED"/>
    <property type="match status" value="1"/>
</dbReference>
<evidence type="ECO:0000256" key="2">
    <source>
        <dbReference type="SAM" id="MobiDB-lite"/>
    </source>
</evidence>